<dbReference type="Proteomes" id="UP001186944">
    <property type="component" value="Unassembled WGS sequence"/>
</dbReference>
<accession>A0AA88YVG3</accession>
<comment type="caution">
    <text evidence="2">The sequence shown here is derived from an EMBL/GenBank/DDBJ whole genome shotgun (WGS) entry which is preliminary data.</text>
</comment>
<feature type="compositionally biased region" description="Basic and acidic residues" evidence="1">
    <location>
        <begin position="39"/>
        <end position="54"/>
    </location>
</feature>
<keyword evidence="3" id="KW-1185">Reference proteome</keyword>
<dbReference type="AlphaFoldDB" id="A0AA88YVG3"/>
<dbReference type="EMBL" id="VSWD01000001">
    <property type="protein sequence ID" value="KAK3108816.1"/>
    <property type="molecule type" value="Genomic_DNA"/>
</dbReference>
<feature type="compositionally biased region" description="Basic and acidic residues" evidence="1">
    <location>
        <begin position="1"/>
        <end position="23"/>
    </location>
</feature>
<sequence>MEVVREPMDDRRSIEYDRGKPEKMPTLPKLPLPQVSPQDEYHSPYRQDPKTEPYRKKRITDLPMPPMLDEPEPEYEMSSQPEPKREPVQQTPKIKKPR</sequence>
<evidence type="ECO:0000256" key="1">
    <source>
        <dbReference type="SAM" id="MobiDB-lite"/>
    </source>
</evidence>
<evidence type="ECO:0000313" key="3">
    <source>
        <dbReference type="Proteomes" id="UP001186944"/>
    </source>
</evidence>
<protein>
    <submittedName>
        <fullName evidence="2">Uncharacterized protein</fullName>
    </submittedName>
</protein>
<feature type="region of interest" description="Disordered" evidence="1">
    <location>
        <begin position="1"/>
        <end position="98"/>
    </location>
</feature>
<reference evidence="2" key="1">
    <citation type="submission" date="2019-08" db="EMBL/GenBank/DDBJ databases">
        <title>The improved chromosome-level genome for the pearl oyster Pinctada fucata martensii using PacBio sequencing and Hi-C.</title>
        <authorList>
            <person name="Zheng Z."/>
        </authorList>
    </citation>
    <scope>NUCLEOTIDE SEQUENCE</scope>
    <source>
        <strain evidence="2">ZZ-2019</strain>
        <tissue evidence="2">Adductor muscle</tissue>
    </source>
</reference>
<organism evidence="2 3">
    <name type="scientific">Pinctada imbricata</name>
    <name type="common">Atlantic pearl-oyster</name>
    <name type="synonym">Pinctada martensii</name>
    <dbReference type="NCBI Taxonomy" id="66713"/>
    <lineage>
        <taxon>Eukaryota</taxon>
        <taxon>Metazoa</taxon>
        <taxon>Spiralia</taxon>
        <taxon>Lophotrochozoa</taxon>
        <taxon>Mollusca</taxon>
        <taxon>Bivalvia</taxon>
        <taxon>Autobranchia</taxon>
        <taxon>Pteriomorphia</taxon>
        <taxon>Pterioida</taxon>
        <taxon>Pterioidea</taxon>
        <taxon>Pteriidae</taxon>
        <taxon>Pinctada</taxon>
    </lineage>
</organism>
<name>A0AA88YVG3_PINIB</name>
<gene>
    <name evidence="2" type="ORF">FSP39_016337</name>
</gene>
<proteinExistence type="predicted"/>
<evidence type="ECO:0000313" key="2">
    <source>
        <dbReference type="EMBL" id="KAK3108816.1"/>
    </source>
</evidence>